<dbReference type="InterPro" id="IPR004525">
    <property type="entry name" value="EpmA"/>
</dbReference>
<dbReference type="GO" id="GO:0005524">
    <property type="term" value="F:ATP binding"/>
    <property type="evidence" value="ECO:0007669"/>
    <property type="project" value="UniProtKB-KW"/>
</dbReference>
<evidence type="ECO:0000313" key="5">
    <source>
        <dbReference type="EMBL" id="KAB2930463.1"/>
    </source>
</evidence>
<organism evidence="5 6">
    <name type="scientific">Leptonema illini</name>
    <dbReference type="NCBI Taxonomy" id="183"/>
    <lineage>
        <taxon>Bacteria</taxon>
        <taxon>Pseudomonadati</taxon>
        <taxon>Spirochaetota</taxon>
        <taxon>Spirochaetia</taxon>
        <taxon>Leptospirales</taxon>
        <taxon>Leptospiraceae</taxon>
        <taxon>Leptonema</taxon>
    </lineage>
</organism>
<dbReference type="InterPro" id="IPR004364">
    <property type="entry name" value="Aa-tRNA-synt_II"/>
</dbReference>
<dbReference type="Proteomes" id="UP000460298">
    <property type="component" value="Unassembled WGS sequence"/>
</dbReference>
<evidence type="ECO:0000256" key="3">
    <source>
        <dbReference type="ARBA" id="ARBA00022840"/>
    </source>
</evidence>
<gene>
    <name evidence="5" type="primary">genX</name>
    <name evidence="5" type="ORF">F9K24_16530</name>
</gene>
<dbReference type="SUPFAM" id="SSF55681">
    <property type="entry name" value="Class II aaRS and biotin synthetases"/>
    <property type="match status" value="1"/>
</dbReference>
<dbReference type="GO" id="GO:0006430">
    <property type="term" value="P:lysyl-tRNA aminoacylation"/>
    <property type="evidence" value="ECO:0007669"/>
    <property type="project" value="InterPro"/>
</dbReference>
<dbReference type="EMBL" id="WBUI01000020">
    <property type="protein sequence ID" value="KAB2930463.1"/>
    <property type="molecule type" value="Genomic_DNA"/>
</dbReference>
<keyword evidence="2" id="KW-0547">Nucleotide-binding</keyword>
<evidence type="ECO:0000256" key="2">
    <source>
        <dbReference type="ARBA" id="ARBA00022741"/>
    </source>
</evidence>
<protein>
    <submittedName>
        <fullName evidence="5">EF-P lysine aminoacylase GenX</fullName>
    </submittedName>
</protein>
<dbReference type="GO" id="GO:0000049">
    <property type="term" value="F:tRNA binding"/>
    <property type="evidence" value="ECO:0007669"/>
    <property type="project" value="TreeGrafter"/>
</dbReference>
<feature type="domain" description="Aminoacyl-transfer RNA synthetases class-II family profile" evidence="4">
    <location>
        <begin position="1"/>
        <end position="314"/>
    </location>
</feature>
<dbReference type="NCBIfam" id="TIGR00462">
    <property type="entry name" value="genX"/>
    <property type="match status" value="1"/>
</dbReference>
<keyword evidence="3" id="KW-0067">ATP-binding</keyword>
<dbReference type="GO" id="GO:0005829">
    <property type="term" value="C:cytosol"/>
    <property type="evidence" value="ECO:0007669"/>
    <property type="project" value="TreeGrafter"/>
</dbReference>
<reference evidence="5 6" key="1">
    <citation type="submission" date="2019-10" db="EMBL/GenBank/DDBJ databases">
        <title>Extracellular Electron Transfer in a Candidatus Methanoperedens spp. Enrichment Culture.</title>
        <authorList>
            <person name="Berger S."/>
            <person name="Rangel Shaw D."/>
            <person name="Berben T."/>
            <person name="In 'T Zandt M."/>
            <person name="Frank J."/>
            <person name="Reimann J."/>
            <person name="Jetten M.S.M."/>
            <person name="Welte C.U."/>
        </authorList>
    </citation>
    <scope>NUCLEOTIDE SEQUENCE [LARGE SCALE GENOMIC DNA]</scope>
    <source>
        <strain evidence="5">SB12</strain>
    </source>
</reference>
<evidence type="ECO:0000256" key="1">
    <source>
        <dbReference type="ARBA" id="ARBA00022598"/>
    </source>
</evidence>
<keyword evidence="1" id="KW-0436">Ligase</keyword>
<dbReference type="Pfam" id="PF00152">
    <property type="entry name" value="tRNA-synt_2"/>
    <property type="match status" value="1"/>
</dbReference>
<dbReference type="PANTHER" id="PTHR42918:SF6">
    <property type="entry name" value="ELONGATION FACTOR P--(R)-BETA-LYSINE LIGASE"/>
    <property type="match status" value="1"/>
</dbReference>
<dbReference type="AlphaFoldDB" id="A0A833GYY9"/>
<name>A0A833GYY9_9LEPT</name>
<evidence type="ECO:0000259" key="4">
    <source>
        <dbReference type="PROSITE" id="PS50862"/>
    </source>
</evidence>
<dbReference type="InterPro" id="IPR045864">
    <property type="entry name" value="aa-tRNA-synth_II/BPL/LPL"/>
</dbReference>
<sequence length="316" mass="36053">MRSLPADLLEARARFLQSVRTFFQERDILEVETPLLHKTGTPEPFIENLHVQDPTGAPPGFLITSPEYHMKTVLAEVRRPIFQIAHVFRGGDGGSRSPLHTREFLMLEWYLPGADEYALMQQIIELLRFLHVQFPDSELSTNIPIFSMEDLLREHAGCTMERSSLEDRAIELGLAPPDEIRKDRYDEVFFRVFLHTVEPALALHSYPLFVHGYPAELAAYSVIEGNIGRRFELYWKGVELANGYYEVTDPDEQMRRFAADNAIRQSIGKPERQIDEAFLSALRKGMPAGSGVALGLDRLFMLFSNAGRIEEISPFE</sequence>
<dbReference type="GO" id="GO:0004824">
    <property type="term" value="F:lysine-tRNA ligase activity"/>
    <property type="evidence" value="ECO:0007669"/>
    <property type="project" value="InterPro"/>
</dbReference>
<dbReference type="Gene3D" id="3.30.930.10">
    <property type="entry name" value="Bira Bifunctional Protein, Domain 2"/>
    <property type="match status" value="1"/>
</dbReference>
<accession>A0A833GYY9</accession>
<evidence type="ECO:0000313" key="6">
    <source>
        <dbReference type="Proteomes" id="UP000460298"/>
    </source>
</evidence>
<proteinExistence type="predicted"/>
<dbReference type="InterPro" id="IPR006195">
    <property type="entry name" value="aa-tRNA-synth_II"/>
</dbReference>
<dbReference type="PROSITE" id="PS50862">
    <property type="entry name" value="AA_TRNA_LIGASE_II"/>
    <property type="match status" value="1"/>
</dbReference>
<dbReference type="PANTHER" id="PTHR42918">
    <property type="entry name" value="LYSYL-TRNA SYNTHETASE"/>
    <property type="match status" value="1"/>
</dbReference>
<comment type="caution">
    <text evidence="5">The sequence shown here is derived from an EMBL/GenBank/DDBJ whole genome shotgun (WGS) entry which is preliminary data.</text>
</comment>